<name>A0AA89B8R5_9ASTE</name>
<keyword evidence="3" id="KW-1185">Reference proteome</keyword>
<evidence type="ECO:0000256" key="1">
    <source>
        <dbReference type="SAM" id="MobiDB-lite"/>
    </source>
</evidence>
<accession>A0AA89B8R5</accession>
<reference evidence="2" key="1">
    <citation type="submission" date="2022-12" db="EMBL/GenBank/DDBJ databases">
        <title>Draft genome assemblies for two species of Escallonia (Escalloniales).</title>
        <authorList>
            <person name="Chanderbali A."/>
            <person name="Dervinis C."/>
            <person name="Anghel I."/>
            <person name="Soltis D."/>
            <person name="Soltis P."/>
            <person name="Zapata F."/>
        </authorList>
    </citation>
    <scope>NUCLEOTIDE SEQUENCE</scope>
    <source>
        <strain evidence="2">UCBG64.0493</strain>
        <tissue evidence="2">Leaf</tissue>
    </source>
</reference>
<evidence type="ECO:0000313" key="2">
    <source>
        <dbReference type="EMBL" id="KAK3030943.1"/>
    </source>
</evidence>
<organism evidence="2 3">
    <name type="scientific">Escallonia herrerae</name>
    <dbReference type="NCBI Taxonomy" id="1293975"/>
    <lineage>
        <taxon>Eukaryota</taxon>
        <taxon>Viridiplantae</taxon>
        <taxon>Streptophyta</taxon>
        <taxon>Embryophyta</taxon>
        <taxon>Tracheophyta</taxon>
        <taxon>Spermatophyta</taxon>
        <taxon>Magnoliopsida</taxon>
        <taxon>eudicotyledons</taxon>
        <taxon>Gunneridae</taxon>
        <taxon>Pentapetalae</taxon>
        <taxon>asterids</taxon>
        <taxon>campanulids</taxon>
        <taxon>Escalloniales</taxon>
        <taxon>Escalloniaceae</taxon>
        <taxon>Escallonia</taxon>
    </lineage>
</organism>
<dbReference type="Proteomes" id="UP001188597">
    <property type="component" value="Unassembled WGS sequence"/>
</dbReference>
<gene>
    <name evidence="2" type="ORF">RJ639_036681</name>
</gene>
<feature type="compositionally biased region" description="Basic residues" evidence="1">
    <location>
        <begin position="199"/>
        <end position="210"/>
    </location>
</feature>
<feature type="region of interest" description="Disordered" evidence="1">
    <location>
        <begin position="189"/>
        <end position="229"/>
    </location>
</feature>
<proteinExistence type="predicted"/>
<dbReference type="EMBL" id="JAVXUP010000323">
    <property type="protein sequence ID" value="KAK3030943.1"/>
    <property type="molecule type" value="Genomic_DNA"/>
</dbReference>
<comment type="caution">
    <text evidence="2">The sequence shown here is derived from an EMBL/GenBank/DDBJ whole genome shotgun (WGS) entry which is preliminary data.</text>
</comment>
<protein>
    <submittedName>
        <fullName evidence="2">Uncharacterized protein</fullName>
    </submittedName>
</protein>
<dbReference type="AlphaFoldDB" id="A0AA89B8R5"/>
<evidence type="ECO:0000313" key="3">
    <source>
        <dbReference type="Proteomes" id="UP001188597"/>
    </source>
</evidence>
<sequence>MRNKKENRKSNPNFRLPFIFHNHQTAFPTAAGAAATAIAIIRRLRPHCAITVHHRCIRAFDIDDDIFTFVHRVDDNFEFKLGMMFNSEDEAFNTHNAYARNKGFGRHSKLPLNLRSVMFLTSLLAWPINNDQVPPTPATVKAQMPWPNQIPQYMYNFQSPVQQIPQYQGFPFPGMHPVPPYYSGNMGWRPHVDGSGHGPRQHKSSSRKKDKLSNGKLGPEPAEEDQQMRNPICKRHICMKHR</sequence>